<name>A0A382TJJ1_9ZZZZ</name>
<organism evidence="1">
    <name type="scientific">marine metagenome</name>
    <dbReference type="NCBI Taxonomy" id="408172"/>
    <lineage>
        <taxon>unclassified sequences</taxon>
        <taxon>metagenomes</taxon>
        <taxon>ecological metagenomes</taxon>
    </lineage>
</organism>
<dbReference type="AlphaFoldDB" id="A0A382TJJ1"/>
<evidence type="ECO:0000313" key="1">
    <source>
        <dbReference type="EMBL" id="SVD21591.1"/>
    </source>
</evidence>
<dbReference type="EMBL" id="UINC01136684">
    <property type="protein sequence ID" value="SVD21591.1"/>
    <property type="molecule type" value="Genomic_DNA"/>
</dbReference>
<accession>A0A382TJJ1</accession>
<gene>
    <name evidence="1" type="ORF">METZ01_LOCUS374445</name>
</gene>
<protein>
    <submittedName>
        <fullName evidence="1">Uncharacterized protein</fullName>
    </submittedName>
</protein>
<reference evidence="1" key="1">
    <citation type="submission" date="2018-05" db="EMBL/GenBank/DDBJ databases">
        <authorList>
            <person name="Lanie J.A."/>
            <person name="Ng W.-L."/>
            <person name="Kazmierczak K.M."/>
            <person name="Andrzejewski T.M."/>
            <person name="Davidsen T.M."/>
            <person name="Wayne K.J."/>
            <person name="Tettelin H."/>
            <person name="Glass J.I."/>
            <person name="Rusch D."/>
            <person name="Podicherti R."/>
            <person name="Tsui H.-C.T."/>
            <person name="Winkler M.E."/>
        </authorList>
    </citation>
    <scope>NUCLEOTIDE SEQUENCE</scope>
</reference>
<sequence length="163" mass="19124">MINKNISIICQCLTSAKIPHIVGGSSYIGLTTGELNKYTNNVTLYIFNYNPFKIIPLFFSLLKERILLKPKLKLGHLRFKLRKKNSLFSKNFEYYTLFPGKIENSSYKFFIGGRYIYFNTEDLNENNISKIEINNHTYSLPCNYKEFKAKYSANLYSEIYPCF</sequence>
<feature type="non-terminal residue" evidence="1">
    <location>
        <position position="163"/>
    </location>
</feature>
<proteinExistence type="predicted"/>